<reference evidence="1" key="1">
    <citation type="submission" date="2022-08" db="EMBL/GenBank/DDBJ databases">
        <title>Genome Sequence of Fusarium decemcellulare.</title>
        <authorList>
            <person name="Buettner E."/>
        </authorList>
    </citation>
    <scope>NUCLEOTIDE SEQUENCE</scope>
    <source>
        <strain evidence="1">Babe19</strain>
    </source>
</reference>
<keyword evidence="2" id="KW-1185">Reference proteome</keyword>
<evidence type="ECO:0000313" key="2">
    <source>
        <dbReference type="Proteomes" id="UP001148629"/>
    </source>
</evidence>
<organism evidence="1 2">
    <name type="scientific">Fusarium decemcellulare</name>
    <dbReference type="NCBI Taxonomy" id="57161"/>
    <lineage>
        <taxon>Eukaryota</taxon>
        <taxon>Fungi</taxon>
        <taxon>Dikarya</taxon>
        <taxon>Ascomycota</taxon>
        <taxon>Pezizomycotina</taxon>
        <taxon>Sordariomycetes</taxon>
        <taxon>Hypocreomycetidae</taxon>
        <taxon>Hypocreales</taxon>
        <taxon>Nectriaceae</taxon>
        <taxon>Fusarium</taxon>
        <taxon>Fusarium decemcellulare species complex</taxon>
    </lineage>
</organism>
<name>A0ACC1S9F2_9HYPO</name>
<sequence>MRMPSMYQVLQLRPRCVAQINLAQTAQETRQGRPDQEDTNDVAAGFVSILSPCFPVIPPDGTQGSSGKFGVNHLAPVSRSLYHGMNRRLLQYFRSRSAGAWWNTPNWADKHSPTLRSLGQSRTDSRDPRDNSTANYKPVVKSRQNPGHLRGAHPYTEMRQGWQWRPRYKSRAEREGLVTIGRGCDETLQAAVAQCARG</sequence>
<dbReference type="Proteomes" id="UP001148629">
    <property type="component" value="Unassembled WGS sequence"/>
</dbReference>
<dbReference type="EMBL" id="JANRMS010000759">
    <property type="protein sequence ID" value="KAJ3534773.1"/>
    <property type="molecule type" value="Genomic_DNA"/>
</dbReference>
<accession>A0ACC1S9F2</accession>
<evidence type="ECO:0000313" key="1">
    <source>
        <dbReference type="EMBL" id="KAJ3534773.1"/>
    </source>
</evidence>
<comment type="caution">
    <text evidence="1">The sequence shown here is derived from an EMBL/GenBank/DDBJ whole genome shotgun (WGS) entry which is preliminary data.</text>
</comment>
<protein>
    <submittedName>
        <fullName evidence="1">Uncharacterized protein</fullName>
    </submittedName>
</protein>
<proteinExistence type="predicted"/>
<gene>
    <name evidence="1" type="ORF">NM208_g7409</name>
</gene>